<dbReference type="InterPro" id="IPR046815">
    <property type="entry name" value="P2RX7_C"/>
</dbReference>
<protein>
    <recommendedName>
        <fullName evidence="2">P2X purinoreceptor 7 intracellular domain-containing protein</fullName>
    </recommendedName>
</protein>
<feature type="chain" id="PRO_5045986270" description="P2X purinoreceptor 7 intracellular domain-containing protein" evidence="1">
    <location>
        <begin position="20"/>
        <end position="153"/>
    </location>
</feature>
<comment type="caution">
    <text evidence="3">The sequence shown here is derived from an EMBL/GenBank/DDBJ whole genome shotgun (WGS) entry which is preliminary data.</text>
</comment>
<name>A0ABQ9FC51_TEGGR</name>
<dbReference type="PANTHER" id="PTHR36981:SF1">
    <property type="entry name" value="P2X PURINORECEPTOR 7 INTRACELLULAR DOMAIN-CONTAINING PROTEIN"/>
    <property type="match status" value="1"/>
</dbReference>
<accession>A0ABQ9FC51</accession>
<dbReference type="PANTHER" id="PTHR36981">
    <property type="entry name" value="ZGC:195170"/>
    <property type="match status" value="1"/>
</dbReference>
<dbReference type="EMBL" id="JARBDR010000363">
    <property type="protein sequence ID" value="KAJ8313437.1"/>
    <property type="molecule type" value="Genomic_DNA"/>
</dbReference>
<reference evidence="3 4" key="1">
    <citation type="submission" date="2022-12" db="EMBL/GenBank/DDBJ databases">
        <title>Chromosome-level genome of Tegillarca granosa.</title>
        <authorList>
            <person name="Kim J."/>
        </authorList>
    </citation>
    <scope>NUCLEOTIDE SEQUENCE [LARGE SCALE GENOMIC DNA]</scope>
    <source>
        <strain evidence="3">Teg-2019</strain>
        <tissue evidence="3">Adductor muscle</tissue>
    </source>
</reference>
<feature type="domain" description="P2X purinoreceptor 7 intracellular" evidence="2">
    <location>
        <begin position="19"/>
        <end position="150"/>
    </location>
</feature>
<keyword evidence="4" id="KW-1185">Reference proteome</keyword>
<gene>
    <name evidence="3" type="ORF">KUTeg_009013</name>
</gene>
<feature type="signal peptide" evidence="1">
    <location>
        <begin position="1"/>
        <end position="19"/>
    </location>
</feature>
<proteinExistence type="predicted"/>
<dbReference type="Proteomes" id="UP001217089">
    <property type="component" value="Unassembled WGS sequence"/>
</dbReference>
<evidence type="ECO:0000259" key="2">
    <source>
        <dbReference type="Pfam" id="PF20478"/>
    </source>
</evidence>
<evidence type="ECO:0000256" key="1">
    <source>
        <dbReference type="SAM" id="SignalP"/>
    </source>
</evidence>
<evidence type="ECO:0000313" key="4">
    <source>
        <dbReference type="Proteomes" id="UP001217089"/>
    </source>
</evidence>
<keyword evidence="1" id="KW-0732">Signal</keyword>
<sequence length="153" mass="17817">MGITMILMVMTTFLRLTEQLQLDLTCTNLCSCGQCSTMSTPEKCCCCTSVAAVNEKVISASIKCITEHEGFIVNCLNNYVLESSYYEYIQENGRLGENEFIHELYRYIAYRRFSRWIWHILGRKNRRILPACVVMKIREQFPSEEYCGFKYPA</sequence>
<organism evidence="3 4">
    <name type="scientific">Tegillarca granosa</name>
    <name type="common">Malaysian cockle</name>
    <name type="synonym">Anadara granosa</name>
    <dbReference type="NCBI Taxonomy" id="220873"/>
    <lineage>
        <taxon>Eukaryota</taxon>
        <taxon>Metazoa</taxon>
        <taxon>Spiralia</taxon>
        <taxon>Lophotrochozoa</taxon>
        <taxon>Mollusca</taxon>
        <taxon>Bivalvia</taxon>
        <taxon>Autobranchia</taxon>
        <taxon>Pteriomorphia</taxon>
        <taxon>Arcoida</taxon>
        <taxon>Arcoidea</taxon>
        <taxon>Arcidae</taxon>
        <taxon>Tegillarca</taxon>
    </lineage>
</organism>
<evidence type="ECO:0000313" key="3">
    <source>
        <dbReference type="EMBL" id="KAJ8313437.1"/>
    </source>
</evidence>
<dbReference type="Pfam" id="PF20478">
    <property type="entry name" value="P2RX7_C"/>
    <property type="match status" value="1"/>
</dbReference>